<evidence type="ECO:0000256" key="1">
    <source>
        <dbReference type="ARBA" id="ARBA00004141"/>
    </source>
</evidence>
<dbReference type="AlphaFoldDB" id="A0A913ZA02"/>
<feature type="transmembrane region" description="Helical" evidence="5">
    <location>
        <begin position="225"/>
        <end position="245"/>
    </location>
</feature>
<keyword evidence="5" id="KW-0256">Endoplasmic reticulum</keyword>
<dbReference type="OMA" id="GLYVMQP"/>
<feature type="transmembrane region" description="Helical" evidence="5">
    <location>
        <begin position="490"/>
        <end position="508"/>
    </location>
</feature>
<feature type="transmembrane region" description="Helical" evidence="5">
    <location>
        <begin position="361"/>
        <end position="381"/>
    </location>
</feature>
<keyword evidence="5" id="KW-0808">Transferase</keyword>
<feature type="transmembrane region" description="Helical" evidence="5">
    <location>
        <begin position="97"/>
        <end position="115"/>
    </location>
</feature>
<dbReference type="GO" id="GO:0005789">
    <property type="term" value="C:endoplasmic reticulum membrane"/>
    <property type="evidence" value="ECO:0007669"/>
    <property type="project" value="UniProtKB-SubCell"/>
</dbReference>
<dbReference type="EnsemblMetazoa" id="XM_038192531.1">
    <property type="protein sequence ID" value="XP_038048459.1"/>
    <property type="gene ID" value="LOC119722423"/>
</dbReference>
<feature type="transmembrane region" description="Helical" evidence="5">
    <location>
        <begin position="48"/>
        <end position="65"/>
    </location>
</feature>
<evidence type="ECO:0000313" key="7">
    <source>
        <dbReference type="Proteomes" id="UP000887568"/>
    </source>
</evidence>
<feature type="transmembrane region" description="Helical" evidence="5">
    <location>
        <begin position="72"/>
        <end position="91"/>
    </location>
</feature>
<dbReference type="PANTHER" id="PTHR20661">
    <property type="entry name" value="PHOSPHATIDYLINOSITOL-GLYCAN BIOSYNTHESIS CLASS W PROTEIN"/>
    <property type="match status" value="1"/>
</dbReference>
<proteinExistence type="inferred from homology"/>
<keyword evidence="2 5" id="KW-0812">Transmembrane</keyword>
<accession>A0A913ZA02</accession>
<protein>
    <recommendedName>
        <fullName evidence="5">Phosphatidylinositol-glycan biosynthesis class W protein</fullName>
        <ecNumber evidence="5">2.3.-.-</ecNumber>
    </recommendedName>
</protein>
<dbReference type="GO" id="GO:0072659">
    <property type="term" value="P:protein localization to plasma membrane"/>
    <property type="evidence" value="ECO:0007669"/>
    <property type="project" value="TreeGrafter"/>
</dbReference>
<keyword evidence="5" id="KW-0337">GPI-anchor biosynthesis</keyword>
<evidence type="ECO:0000256" key="2">
    <source>
        <dbReference type="ARBA" id="ARBA00022692"/>
    </source>
</evidence>
<feature type="transmembrane region" description="Helical" evidence="5">
    <location>
        <begin position="401"/>
        <end position="425"/>
    </location>
</feature>
<evidence type="ECO:0000256" key="4">
    <source>
        <dbReference type="ARBA" id="ARBA00023136"/>
    </source>
</evidence>
<dbReference type="GeneID" id="119722423"/>
<keyword evidence="4 5" id="KW-0472">Membrane</keyword>
<dbReference type="Proteomes" id="UP000887568">
    <property type="component" value="Unplaced"/>
</dbReference>
<keyword evidence="5" id="KW-0012">Acyltransferase</keyword>
<comment type="function">
    <text evidence="5">A acetyltransferase, which acetylates the inositol ring of phosphatidylinositol during biosynthesis of GPI-anchor.</text>
</comment>
<feature type="transmembrane region" description="Helical" evidence="5">
    <location>
        <begin position="186"/>
        <end position="204"/>
    </location>
</feature>
<dbReference type="PIRSF" id="PIRSF017321">
    <property type="entry name" value="GWT1"/>
    <property type="match status" value="1"/>
</dbReference>
<comment type="subcellular location">
    <subcellularLocation>
        <location evidence="5">Endoplasmic reticulum membrane</location>
        <topology evidence="5">Multi-pass membrane protein</topology>
    </subcellularLocation>
    <subcellularLocation>
        <location evidence="1">Membrane</location>
        <topology evidence="1">Multi-pass membrane protein</topology>
    </subcellularLocation>
</comment>
<evidence type="ECO:0000256" key="5">
    <source>
        <dbReference type="RuleBase" id="RU280819"/>
    </source>
</evidence>
<feature type="transmembrane region" description="Helical" evidence="5">
    <location>
        <begin position="153"/>
        <end position="174"/>
    </location>
</feature>
<dbReference type="RefSeq" id="XP_038048459.1">
    <property type="nucleotide sequence ID" value="XM_038192531.1"/>
</dbReference>
<dbReference type="EC" id="2.3.-.-" evidence="5"/>
<sequence length="516" mass="56985">MSKTQGREVTDDVVMASQRAKEAFYTNLTGTTPFEISLAVAIGPASELLRWTLIPILVMLFGGVVKNKWLGFVLDFITLVIPLLLAFTVWSDFLQRFLVVLLVTSATLLLAAYLLQPMKAQRVKRPSKAKTVAASRPLWELPMESEQPLFMTMFRVHGMVASAIAILAVDFPVFPRRFGKTETYGTGMMDVAVGAFMFMNAIVSKEARGKHQNIFSCGISGAVKSLTKTVVSALPLFLLGTVRLISVKTSGYHEHVSEYGVHWNFFFTLAVVIVGSSACLLFIPTSLSVPLSLALAVGYQHLLTNHGLGQFVLTGSDGRGSREGLLDANREGLVSCLGYVAIYFAGVCAGKFLLIRRTLFFDWWLAFLLLNVVNVLLWILLEATSVYIEPVCRRTANLPYIIWTLSFCIQLLVSYMLVDIVLALGKEFIWKSPYKLSANKVAKHPLLPDSILVSALRPNLLLIFLLCNLLTGVVNMSMDTVSQPTPVSMSVLVLYMLGLCLIAIGLHVKGMKLKFW</sequence>
<dbReference type="Pfam" id="PF06423">
    <property type="entry name" value="GWT1"/>
    <property type="match status" value="1"/>
</dbReference>
<organism evidence="6 7">
    <name type="scientific">Patiria miniata</name>
    <name type="common">Bat star</name>
    <name type="synonym">Asterina miniata</name>
    <dbReference type="NCBI Taxonomy" id="46514"/>
    <lineage>
        <taxon>Eukaryota</taxon>
        <taxon>Metazoa</taxon>
        <taxon>Echinodermata</taxon>
        <taxon>Eleutherozoa</taxon>
        <taxon>Asterozoa</taxon>
        <taxon>Asteroidea</taxon>
        <taxon>Valvatacea</taxon>
        <taxon>Valvatida</taxon>
        <taxon>Asterinidae</taxon>
        <taxon>Patiria</taxon>
    </lineage>
</organism>
<reference evidence="6" key="1">
    <citation type="submission" date="2022-11" db="UniProtKB">
        <authorList>
            <consortium name="EnsemblMetazoa"/>
        </authorList>
    </citation>
    <scope>IDENTIFICATION</scope>
</reference>
<name>A0A913ZA02_PATMI</name>
<dbReference type="PANTHER" id="PTHR20661:SF0">
    <property type="entry name" value="PHOSPHATIDYLINOSITOL-GLYCAN BIOSYNTHESIS CLASS W PROTEIN"/>
    <property type="match status" value="1"/>
</dbReference>
<feature type="transmembrane region" description="Helical" evidence="5">
    <location>
        <begin position="332"/>
        <end position="354"/>
    </location>
</feature>
<dbReference type="OrthoDB" id="15270at2759"/>
<keyword evidence="3 5" id="KW-1133">Transmembrane helix</keyword>
<feature type="transmembrane region" description="Helical" evidence="5">
    <location>
        <begin position="265"/>
        <end position="284"/>
    </location>
</feature>
<dbReference type="GO" id="GO:0006506">
    <property type="term" value="P:GPI anchor biosynthetic process"/>
    <property type="evidence" value="ECO:0007669"/>
    <property type="project" value="UniProtKB-KW"/>
</dbReference>
<dbReference type="GO" id="GO:0032216">
    <property type="term" value="F:glucosaminyl-phosphatidylinositol O-acyltransferase activity"/>
    <property type="evidence" value="ECO:0007669"/>
    <property type="project" value="TreeGrafter"/>
</dbReference>
<feature type="transmembrane region" description="Helical" evidence="5">
    <location>
        <begin position="460"/>
        <end position="478"/>
    </location>
</feature>
<evidence type="ECO:0000256" key="3">
    <source>
        <dbReference type="ARBA" id="ARBA00022989"/>
    </source>
</evidence>
<comment type="pathway">
    <text evidence="5">Glycolipid biosynthesis; glycosylphosphatidylinositol-anchor biosynthesis.</text>
</comment>
<dbReference type="InterPro" id="IPR009447">
    <property type="entry name" value="PIGW/GWT1"/>
</dbReference>
<evidence type="ECO:0000313" key="6">
    <source>
        <dbReference type="EnsemblMetazoa" id="XP_038048459.1"/>
    </source>
</evidence>
<keyword evidence="7" id="KW-1185">Reference proteome</keyword>
<comment type="similarity">
    <text evidence="5">Belongs to the PIGW family.</text>
</comment>